<feature type="signal peptide" evidence="1">
    <location>
        <begin position="1"/>
        <end position="23"/>
    </location>
</feature>
<name>A0ABW2LSY7_9PSEU</name>
<accession>A0ABW2LSY7</accession>
<dbReference type="Proteomes" id="UP001596504">
    <property type="component" value="Unassembled WGS sequence"/>
</dbReference>
<evidence type="ECO:0000256" key="1">
    <source>
        <dbReference type="SAM" id="SignalP"/>
    </source>
</evidence>
<keyword evidence="1" id="KW-0732">Signal</keyword>
<organism evidence="2 3">
    <name type="scientific">Saccharopolyspora griseoalba</name>
    <dbReference type="NCBI Taxonomy" id="1431848"/>
    <lineage>
        <taxon>Bacteria</taxon>
        <taxon>Bacillati</taxon>
        <taxon>Actinomycetota</taxon>
        <taxon>Actinomycetes</taxon>
        <taxon>Pseudonocardiales</taxon>
        <taxon>Pseudonocardiaceae</taxon>
        <taxon>Saccharopolyspora</taxon>
    </lineage>
</organism>
<dbReference type="RefSeq" id="WP_380670893.1">
    <property type="nucleotide sequence ID" value="NZ_JBHTCJ010000011.1"/>
</dbReference>
<evidence type="ECO:0000313" key="2">
    <source>
        <dbReference type="EMBL" id="MFC7343716.1"/>
    </source>
</evidence>
<evidence type="ECO:0000313" key="3">
    <source>
        <dbReference type="Proteomes" id="UP001596504"/>
    </source>
</evidence>
<feature type="chain" id="PRO_5047343804" evidence="1">
    <location>
        <begin position="24"/>
        <end position="277"/>
    </location>
</feature>
<proteinExistence type="predicted"/>
<reference evidence="3" key="1">
    <citation type="journal article" date="2019" name="Int. J. Syst. Evol. Microbiol.">
        <title>The Global Catalogue of Microorganisms (GCM) 10K type strain sequencing project: providing services to taxonomists for standard genome sequencing and annotation.</title>
        <authorList>
            <consortium name="The Broad Institute Genomics Platform"/>
            <consortium name="The Broad Institute Genome Sequencing Center for Infectious Disease"/>
            <person name="Wu L."/>
            <person name="Ma J."/>
        </authorList>
    </citation>
    <scope>NUCLEOTIDE SEQUENCE [LARGE SCALE GENOMIC DNA]</scope>
    <source>
        <strain evidence="3">WLHS5</strain>
    </source>
</reference>
<dbReference type="EMBL" id="JBHTCJ010000011">
    <property type="protein sequence ID" value="MFC7343716.1"/>
    <property type="molecule type" value="Genomic_DNA"/>
</dbReference>
<gene>
    <name evidence="2" type="ORF">ACFQRI_20110</name>
</gene>
<sequence>MRAVLLAPLLVLLLVVPGAPATAGPARTAEECAAELDCSAAELEAIPMGQRVVFLRALQERLAADYIPGFRHWRNFEGLLRFFDERGYGARGSWISWSDAGNLEGIERGVAIALRGSGPDFGNPGAEPWADYLRRMHRGELADRATHDPVFADAEQASLEHGVSLAEARGAEPSRMDRNLYLGSELYRWMLRNPQPVLFELNRTTRERTGTPLAPADFYRWFTDVRESEPTYRGAHVIHDTTLPNPASAPISALRLLLAYLPELRPEAQRDVVPLGG</sequence>
<keyword evidence="3" id="KW-1185">Reference proteome</keyword>
<protein>
    <submittedName>
        <fullName evidence="2">Uncharacterized protein</fullName>
    </submittedName>
</protein>
<comment type="caution">
    <text evidence="2">The sequence shown here is derived from an EMBL/GenBank/DDBJ whole genome shotgun (WGS) entry which is preliminary data.</text>
</comment>